<sequence length="3924" mass="452835">QLAQFRQRKAQTDGQNGSKKQKKKKKTANIKDEESIQDGIESDRSRSDEISTCSSRRGGAATADFAVIRTLHSGEIIKHAPAYTIEPESEISTTVEDYSSEVNGCSFVTRTAIPADLIREEEFGVGDIHSEHGMQPSHTQLEVMENQLAGKQQEIEELSREIEEMRAAYGTEGLQQLQEFEAAIKKRDDIITQLTTNLQQARKEKDETMREFLELTEQSQKLQIQFQHLQASEALRNSSHSCTAADLLQAKQQILSHQQQLEEQESLLKNYQKKNEEFEEQITHLQEKIVTYEVEKQRKEGEDLSKLKEKEALVEELEAKLGEEEKNSFQLKEKLSDVNKLLEELKEEVSLRNQQISNMKVELTTCKQKERQCSDEIKQLMGTVEDLQKRCYKDSQSEADIVQRIELETQRRLAQLQAELDEMHGQQIVQMKQELIKQHAAEIEQRLLQQKVELEQTSSLCFNENINKDQMHLMNIKINELNAKLQDADKEREKIKQELSQQMEVIATEKSLQQTRIEDLLQELNFSREQVQRAKQTIVDMECRLNEAEKFRFVIEDLKTQLASASEFRKDLEVKHEAEITNYKIKLEMLEREKDAVLDRMAESQEAELERLRTNLLFSHEEELSRLKEDLEREHMVNMESLKHNLNIHHKQRLDEMQNEMSQKIEAMQYEKDNLITKQNQLILEITNLKDLQQSIVNSKSEEMTLQIHELEKEIEVLRQEEKEKGTLEQEIQELQLKTELMQEQMREREDTLQKKCSELQTQNNVLKGENEALEEKLKNMSVCSEENLLCNSSVTAKTEILDLQKRIEKLITENEQLKNQNAILQEDTERQKSAFSLTEKKLEASFKELQKEYASLLKAKTELEENKKKQETEYKSKLKALNEKVCHLKSNRPVLFKTKPSGFEGSKEIKVSREDIFEAGEVVEKDATELMEKLQVTQREKVELSLKLADLSEQLKSKDSEICHLNKKVKSLKDEKEQILVKCKELEVTVSHVQRRNSNSNDSKKKCSKGKSLKTATPASESRNKPPGSKSKADEGINSRGNLSSGKDCSHEVTKRKEVQQMLKPEQQSVEEHLRGMPDRLTEETSLPAITQSENNLQQQVDALKSEQTDLQLQMEAQRICLSLVYSAHVDQVCESLKAEKESALCNLKEELVHNHIQEMTDLKRMHQLELQTLKFQQADDEEKSTQRLIEKLNEAVTEECSRLAQVLCGSQNEHSSAAVEAVNSEQEIFCKPAVKEKLSVELPVHRDQAQVPGSLCNLTVQEGMDALLQKIMEEYSRLKALQTQLMAECKQVKEQRVSSSERRKEEEPIHMEIGKESLQTPSQNLMDPTIQEYCSKEIGNLKKQLEEQHTQELEHLRSYFQQQLRESQERYTTELLHLQEKLQMSGVSPDHTSVSTDSERKLKEVFRKVKCTESLHQKKTDKALELGREMEMQNDLDLVQLLQKQYQERLEEEVAKVIVSMSVAFAKQTELSGIAKQKEEETPRQIVHPERMHFGIKKQPSEEEIDSLLRKATGKGSKNEEGLKSLCKELSEESGEINSLGEQLHSNSNPDCILEQTTHESVISEELFSHNKGLTAEETPHSGEAVAMDRDTATSSQLLLYEERLEDMRQELVRQYQEHQQATELLRQGHMQQMERQRESQDQLLAELESLKMQLAERVSMENDSLVAERERMLLEELESLKQHSGPGKERLFCELQNNSTQTENENENPKDAREQLFEHEDGGRKPDETPSALLSKERHVFQKTNEKLVKILLEVVKTTVAMEETIGQHVLGLLDRSGKIQASKQAGWDTETEESIKPCIRVGYEKESCSLCHGSSMGDDDINMWSGAAGEGLLSQHLAESGMEIDPENEELILNISSRLQAAVEKLLEAINETSNQLEHAKITQTELMRESFKKQQEATEFIRYQEELQERLNEETKAREQLALELSKAEGLIDGYADEKAFLEKQLQEKLDVIDHLEQELLCTGNKLQELEAEQQQVQEEKELLSRQKDAMRAEAGPVEQQLLEETEKLMKEKIEVQRQAEKEYDDLQKQVKVLEIDLEEQVSRFIELEREKNAELMDLRQQNQALEKQLEKTRKFLDEQAIDREHERDVFQQEIQKLEQQLKIPQRTQPVNEHQTREVEQLTNHLKEKTDKCSELLLSKEQLQRDVQERNEEIEKLECRIRELEQALIISADHLQKVEERKQFGTIIVKGELPLEVQLQAEREAVDRKEKEVTNLEEQLEQFREELENKNEEVQQLHMQLEIQRKESTTHLQELEQENKLFKDEMEILGLAIQKSEDAAIKDHHLVAGRLAHIMQEKDQEIYHLHEQIAKLQQQLEVTTDNKVIEEQNEHIRELEAQVECLKSDQERVKKKNDEEVEQLHDVIDKLQQELAIIEQKTPTDVAGFQEDADSPKHILEAVLAEKEALEKQVENINAEASQTKNELEETKLKMNQLKQEISILKREHASITEKYKCALVQGDKSKPEDRGNGKTEQMKGDLCKEIDLPYQSQLRTSDENAKVTISKMEIKLQQLQACIKQKDSELCQCYNEIKDMEEQSNAEKETLKKRILELEKTLMEKVAAALVSQVQLSAVQEQRRFMQEIQEASECVDEASKNTQTEGLSDRTENETESKLSLLTQRLNEMEGQLAMVNRSLELEKENVKVAQREATVKEERFLELQQLLEEVKEKHKGEIQKYIKQEEMQTYLVEAQLMESQKEKVLITELEQVKEEAAAAKEELNSYREKAEKLQQELRVKEESLIHLQEDLCKVKENLVQAEEKLASYLRKNKEMVKTEGKKDAEISCDLSANESTLTGNSSSSKTDNTVEVSPVLVKNAEIQIDLQNGCSSEEIAEIVREFTEKIDQMQELHAAEIMDMETRHISESEALKREKFVAVQVLTEECNTLKEVIATLQAKERIPVSGLAHSPPHQARDGGSSDSGSDWSQGMYLAQTQGSDTISEGTDEGETSTDLLPKKIKGLLRAVHHEGIQVLSLTEFPYSEKDLPPHKQEPESWLEERKAFLSTISSLKDLIAKMEVHREAEICASIESPEGVSDWRGELLHAIQQLFVREQNVLLAAFQTELAEMGTRDAVMLMNQLEHRLQEQATNQRAAMDSLQNADRRSLLMEIQVLHAQMNSKKSNPKREQEIDSKSQEMLEYNMQQKQLQILEMQVELRSMKDRAAELQEQLNSERMMGAEMKNELAQAKLELEATLKAQHKHFKDLETIRTEVKEKAAELDILKDTMANEQKRSRELQWALEKEKAKMERSEERGREELEDLKFSLEDQKQKNLELSKLLQQEKQLSSDLQQRIESQEALSAAQLSRERGRNSELQVLLESEKVRALEISSALEREKELCAQLQSAEDKGQAGAPNPSEELLKELQKQMDEKHDRIVELVSEMEKYKLESVQVRQQMEKERQIQRQALQAEQDANIIVQKKLHELESKVEDLQWQLGEKKQEVHKLGNETKKLQEIIQDLQKKEQEDEGRKEAKRTPSHNPNETTWDTPNDRTRNWVLQQKMEGAETNELTYRTLTGDLSAATEILEKVRQKLQNASPKLKQLARKAASRLQFETADDQDFISVQNAIEEVISELKILPGLPGLEELKMVLPPGTPSSSLTERLLRQNAELTGFVSRLSEEKNNLRNAVMKLEEELRRYQHRQPSADYSSRHSSDVGVNIDALVASEKEIWNRERLSLQKSLKQADAEISKLRAELRSEAFLRELGSDTENAVLRRIYGKYLRAESFRKALIYQKKYLLLLLGGFQECEEATLALIARMGGQPSYTDLEIITQHSKGFTRFRSAVRVSIAISRMKFLVRRWHRVTGSGILTINRDVFSQNTGNELRPDSFSAGMDLFGEQRHSSRSRSGMESPRSPINFQHILGLQGMHADLNPVSFTCPQLQNYDPERALTDYIHRLEALQKRLGSVQSGSTSYTQLHMGIRR</sequence>
<feature type="non-terminal residue" evidence="9">
    <location>
        <position position="1"/>
    </location>
</feature>
<evidence type="ECO:0000256" key="3">
    <source>
        <dbReference type="ARBA" id="ARBA00022553"/>
    </source>
</evidence>
<dbReference type="EMBL" id="VXAS01014707">
    <property type="protein sequence ID" value="NXL21371.1"/>
    <property type="molecule type" value="Genomic_DNA"/>
</dbReference>
<feature type="compositionally biased region" description="Basic and acidic residues" evidence="7">
    <location>
        <begin position="1049"/>
        <end position="1060"/>
    </location>
</feature>
<evidence type="ECO:0000256" key="7">
    <source>
        <dbReference type="SAM" id="MobiDB-lite"/>
    </source>
</evidence>
<evidence type="ECO:0000259" key="8">
    <source>
        <dbReference type="Pfam" id="PF10495"/>
    </source>
</evidence>
<feature type="coiled-coil region" evidence="6">
    <location>
        <begin position="3143"/>
        <end position="3300"/>
    </location>
</feature>
<feature type="coiled-coil region" evidence="6">
    <location>
        <begin position="2702"/>
        <end position="2778"/>
    </location>
</feature>
<feature type="coiled-coil region" evidence="6">
    <location>
        <begin position="3668"/>
        <end position="3695"/>
    </location>
</feature>
<comment type="caution">
    <text evidence="9">The sequence shown here is derived from an EMBL/GenBank/DDBJ whole genome shotgun (WGS) entry which is preliminary data.</text>
</comment>
<accession>A0A7L0QUH4</accession>
<protein>
    <submittedName>
        <fullName evidence="9">AKAP9 protein</fullName>
    </submittedName>
</protein>
<evidence type="ECO:0000256" key="6">
    <source>
        <dbReference type="SAM" id="Coils"/>
    </source>
</evidence>
<feature type="region of interest" description="Disordered" evidence="7">
    <location>
        <begin position="2905"/>
        <end position="2929"/>
    </location>
</feature>
<feature type="compositionally biased region" description="Low complexity" evidence="7">
    <location>
        <begin position="2917"/>
        <end position="2926"/>
    </location>
</feature>
<reference evidence="9 10" key="1">
    <citation type="submission" date="2019-09" db="EMBL/GenBank/DDBJ databases">
        <title>Bird 10,000 Genomes (B10K) Project - Family phase.</title>
        <authorList>
            <person name="Zhang G."/>
        </authorList>
    </citation>
    <scope>NUCLEOTIDE SEQUENCE [LARGE SCALE GENOMIC DNA]</scope>
    <source>
        <strain evidence="9">B10K-DU-001-45</strain>
        <tissue evidence="9">Muscle</tissue>
    </source>
</reference>
<organism evidence="9 10">
    <name type="scientific">Setophaga kirtlandii</name>
    <name type="common">Kirtland's warbler</name>
    <name type="synonym">Dendroica kirtlandii</name>
    <dbReference type="NCBI Taxonomy" id="298831"/>
    <lineage>
        <taxon>Eukaryota</taxon>
        <taxon>Metazoa</taxon>
        <taxon>Chordata</taxon>
        <taxon>Craniata</taxon>
        <taxon>Vertebrata</taxon>
        <taxon>Euteleostomi</taxon>
        <taxon>Archelosauria</taxon>
        <taxon>Archosauria</taxon>
        <taxon>Dinosauria</taxon>
        <taxon>Saurischia</taxon>
        <taxon>Theropoda</taxon>
        <taxon>Coelurosauria</taxon>
        <taxon>Aves</taxon>
        <taxon>Neognathae</taxon>
        <taxon>Neoaves</taxon>
        <taxon>Telluraves</taxon>
        <taxon>Australaves</taxon>
        <taxon>Passeriformes</taxon>
        <taxon>Passeroidea</taxon>
        <taxon>Parulidae</taxon>
        <taxon>Setophaga</taxon>
    </lineage>
</organism>
<feature type="coiled-coil region" evidence="6">
    <location>
        <begin position="141"/>
        <end position="426"/>
    </location>
</feature>
<feature type="coiled-coil region" evidence="6">
    <location>
        <begin position="2507"/>
        <end position="2566"/>
    </location>
</feature>
<evidence type="ECO:0000256" key="2">
    <source>
        <dbReference type="ARBA" id="ARBA00022490"/>
    </source>
</evidence>
<feature type="domain" description="Pericentrin/AKAP-450 centrosomal targeting" evidence="8">
    <location>
        <begin position="3720"/>
        <end position="3801"/>
    </location>
</feature>
<dbReference type="GO" id="GO:0051661">
    <property type="term" value="P:maintenance of centrosome location"/>
    <property type="evidence" value="ECO:0007669"/>
    <property type="project" value="TreeGrafter"/>
</dbReference>
<feature type="coiled-coil region" evidence="6">
    <location>
        <begin position="801"/>
        <end position="885"/>
    </location>
</feature>
<dbReference type="InterPro" id="IPR028745">
    <property type="entry name" value="AKAP9/Pericentrin"/>
</dbReference>
<dbReference type="GO" id="GO:0060307">
    <property type="term" value="P:regulation of ventricular cardiac muscle cell membrane repolarization"/>
    <property type="evidence" value="ECO:0007669"/>
    <property type="project" value="TreeGrafter"/>
</dbReference>
<dbReference type="GO" id="GO:0097060">
    <property type="term" value="C:synaptic membrane"/>
    <property type="evidence" value="ECO:0007669"/>
    <property type="project" value="TreeGrafter"/>
</dbReference>
<dbReference type="GO" id="GO:0005795">
    <property type="term" value="C:Golgi stack"/>
    <property type="evidence" value="ECO:0007669"/>
    <property type="project" value="TreeGrafter"/>
</dbReference>
<dbReference type="PANTHER" id="PTHR44981:SF1">
    <property type="entry name" value="A-KINASE ANCHOR PROTEIN 9"/>
    <property type="match status" value="1"/>
</dbReference>
<evidence type="ECO:0000256" key="5">
    <source>
        <dbReference type="ARBA" id="ARBA00023212"/>
    </source>
</evidence>
<feature type="region of interest" description="Disordered" evidence="7">
    <location>
        <begin position="1"/>
        <end position="56"/>
    </location>
</feature>
<feature type="region of interest" description="Disordered" evidence="7">
    <location>
        <begin position="3461"/>
        <end position="3493"/>
    </location>
</feature>
<dbReference type="GO" id="GO:0015459">
    <property type="term" value="F:potassium channel regulator activity"/>
    <property type="evidence" value="ECO:0007669"/>
    <property type="project" value="TreeGrafter"/>
</dbReference>
<feature type="non-terminal residue" evidence="9">
    <location>
        <position position="3924"/>
    </location>
</feature>
<dbReference type="InterPro" id="IPR019528">
    <property type="entry name" value="PACT_domain"/>
</dbReference>
<keyword evidence="10" id="KW-1185">Reference proteome</keyword>
<evidence type="ECO:0000313" key="10">
    <source>
        <dbReference type="Proteomes" id="UP000550059"/>
    </source>
</evidence>
<keyword evidence="5" id="KW-0206">Cytoskeleton</keyword>
<feature type="region of interest" description="Disordered" evidence="7">
    <location>
        <begin position="2594"/>
        <end position="2615"/>
    </location>
</feature>
<feature type="coiled-coil region" evidence="6">
    <location>
        <begin position="3615"/>
        <end position="3642"/>
    </location>
</feature>
<dbReference type="GO" id="GO:0007165">
    <property type="term" value="P:signal transduction"/>
    <property type="evidence" value="ECO:0007669"/>
    <property type="project" value="InterPro"/>
</dbReference>
<dbReference type="GO" id="GO:0005813">
    <property type="term" value="C:centrosome"/>
    <property type="evidence" value="ECO:0007669"/>
    <property type="project" value="UniProtKB-SubCell"/>
</dbReference>
<feature type="coiled-coil region" evidence="6">
    <location>
        <begin position="928"/>
        <end position="990"/>
    </location>
</feature>
<feature type="coiled-coil region" evidence="6">
    <location>
        <begin position="1860"/>
        <end position="2456"/>
    </location>
</feature>
<dbReference type="PANTHER" id="PTHR44981">
    <property type="entry name" value="PERICENTRIN-LIKE PROTEIN, ISOFORM F"/>
    <property type="match status" value="1"/>
</dbReference>
<feature type="coiled-coil region" evidence="6">
    <location>
        <begin position="701"/>
        <end position="777"/>
    </location>
</feature>
<feature type="compositionally biased region" description="Basic and acidic residues" evidence="7">
    <location>
        <begin position="2606"/>
        <end position="2615"/>
    </location>
</feature>
<feature type="region of interest" description="Disordered" evidence="7">
    <location>
        <begin position="994"/>
        <end position="1074"/>
    </location>
</feature>
<evidence type="ECO:0000256" key="4">
    <source>
        <dbReference type="ARBA" id="ARBA00023054"/>
    </source>
</evidence>
<evidence type="ECO:0000256" key="1">
    <source>
        <dbReference type="ARBA" id="ARBA00004300"/>
    </source>
</evidence>
<dbReference type="GO" id="GO:0060090">
    <property type="term" value="F:molecular adaptor activity"/>
    <property type="evidence" value="ECO:0007669"/>
    <property type="project" value="InterPro"/>
</dbReference>
<comment type="subcellular location">
    <subcellularLocation>
        <location evidence="1">Cytoplasm</location>
        <location evidence="1">Cytoskeleton</location>
        <location evidence="1">Microtubule organizing center</location>
        <location evidence="1">Centrosome</location>
    </subcellularLocation>
</comment>
<keyword evidence="2" id="KW-0963">Cytoplasm</keyword>
<dbReference type="Pfam" id="PF10495">
    <property type="entry name" value="PACT_coil_coil"/>
    <property type="match status" value="1"/>
</dbReference>
<dbReference type="GO" id="GO:0005801">
    <property type="term" value="C:cis-Golgi network"/>
    <property type="evidence" value="ECO:0007669"/>
    <property type="project" value="TreeGrafter"/>
</dbReference>
<keyword evidence="4 6" id="KW-0175">Coiled coil</keyword>
<feature type="coiled-coil region" evidence="6">
    <location>
        <begin position="1600"/>
        <end position="1660"/>
    </location>
</feature>
<feature type="compositionally biased region" description="Basic and acidic residues" evidence="7">
    <location>
        <begin position="3461"/>
        <end position="3475"/>
    </location>
</feature>
<proteinExistence type="predicted"/>
<dbReference type="Proteomes" id="UP000550059">
    <property type="component" value="Unassembled WGS sequence"/>
</dbReference>
<name>A0A7L0QUH4_SETKR</name>
<feature type="compositionally biased region" description="Basic residues" evidence="7">
    <location>
        <begin position="19"/>
        <end position="28"/>
    </location>
</feature>
<keyword evidence="3" id="KW-0597">Phosphoprotein</keyword>
<dbReference type="GO" id="GO:1903358">
    <property type="term" value="P:regulation of Golgi organization"/>
    <property type="evidence" value="ECO:0007669"/>
    <property type="project" value="TreeGrafter"/>
</dbReference>
<feature type="coiled-coil region" evidence="6">
    <location>
        <begin position="471"/>
        <end position="622"/>
    </location>
</feature>
<evidence type="ECO:0000313" key="9">
    <source>
        <dbReference type="EMBL" id="NXL21371.1"/>
    </source>
</evidence>
<gene>
    <name evidence="9" type="primary">Akap9</name>
    <name evidence="9" type="ORF">SETKIR_R08592</name>
</gene>
<dbReference type="GO" id="GO:0034237">
    <property type="term" value="F:protein kinase A regulatory subunit binding"/>
    <property type="evidence" value="ECO:0007669"/>
    <property type="project" value="TreeGrafter"/>
</dbReference>
<feature type="compositionally biased region" description="Polar residues" evidence="7">
    <location>
        <begin position="3478"/>
        <end position="3488"/>
    </location>
</feature>